<protein>
    <recommendedName>
        <fullName evidence="3">Reverse transcriptase</fullName>
    </recommendedName>
</protein>
<feature type="non-terminal residue" evidence="1">
    <location>
        <position position="1"/>
    </location>
</feature>
<evidence type="ECO:0000313" key="1">
    <source>
        <dbReference type="EMBL" id="KAL0195079.1"/>
    </source>
</evidence>
<name>A0ABD0R970_CIRMR</name>
<sequence length="101" mass="11205">FMDDVTILLHTAACTAQLIKRLEELLSWSGMRINMAKSCKGRRVDTISFRAAGEGIPVLSEQPIRSLGREYPAELTNKHLATTVTAQLKDDLEGTDQSYLP</sequence>
<evidence type="ECO:0008006" key="3">
    <source>
        <dbReference type="Google" id="ProtNLM"/>
    </source>
</evidence>
<proteinExistence type="predicted"/>
<dbReference type="EMBL" id="JAMKFB020000004">
    <property type="protein sequence ID" value="KAL0195079.1"/>
    <property type="molecule type" value="Genomic_DNA"/>
</dbReference>
<keyword evidence="2" id="KW-1185">Reference proteome</keyword>
<comment type="caution">
    <text evidence="1">The sequence shown here is derived from an EMBL/GenBank/DDBJ whole genome shotgun (WGS) entry which is preliminary data.</text>
</comment>
<accession>A0ABD0R970</accession>
<reference evidence="1 2" key="1">
    <citation type="submission" date="2024-05" db="EMBL/GenBank/DDBJ databases">
        <title>Genome sequencing and assembly of Indian major carp, Cirrhinus mrigala (Hamilton, 1822).</title>
        <authorList>
            <person name="Mohindra V."/>
            <person name="Chowdhury L.M."/>
            <person name="Lal K."/>
            <person name="Jena J.K."/>
        </authorList>
    </citation>
    <scope>NUCLEOTIDE SEQUENCE [LARGE SCALE GENOMIC DNA]</scope>
    <source>
        <strain evidence="1">CM1030</strain>
        <tissue evidence="1">Blood</tissue>
    </source>
</reference>
<feature type="non-terminal residue" evidence="1">
    <location>
        <position position="101"/>
    </location>
</feature>
<dbReference type="Proteomes" id="UP001529510">
    <property type="component" value="Unassembled WGS sequence"/>
</dbReference>
<dbReference type="AlphaFoldDB" id="A0ABD0R970"/>
<evidence type="ECO:0000313" key="2">
    <source>
        <dbReference type="Proteomes" id="UP001529510"/>
    </source>
</evidence>
<gene>
    <name evidence="1" type="ORF">M9458_008651</name>
</gene>
<organism evidence="1 2">
    <name type="scientific">Cirrhinus mrigala</name>
    <name type="common">Mrigala</name>
    <dbReference type="NCBI Taxonomy" id="683832"/>
    <lineage>
        <taxon>Eukaryota</taxon>
        <taxon>Metazoa</taxon>
        <taxon>Chordata</taxon>
        <taxon>Craniata</taxon>
        <taxon>Vertebrata</taxon>
        <taxon>Euteleostomi</taxon>
        <taxon>Actinopterygii</taxon>
        <taxon>Neopterygii</taxon>
        <taxon>Teleostei</taxon>
        <taxon>Ostariophysi</taxon>
        <taxon>Cypriniformes</taxon>
        <taxon>Cyprinidae</taxon>
        <taxon>Labeoninae</taxon>
        <taxon>Labeonini</taxon>
        <taxon>Cirrhinus</taxon>
    </lineage>
</organism>